<protein>
    <submittedName>
        <fullName evidence="8">ADP-ribosylation factor GTPase-activating protein 2/3</fullName>
    </submittedName>
</protein>
<dbReference type="InParanoid" id="A0A1Z5K1M0"/>
<dbReference type="Pfam" id="PF01412">
    <property type="entry name" value="ArfGap"/>
    <property type="match status" value="1"/>
</dbReference>
<feature type="region of interest" description="Disordered" evidence="6">
    <location>
        <begin position="191"/>
        <end position="211"/>
    </location>
</feature>
<evidence type="ECO:0000256" key="4">
    <source>
        <dbReference type="ARBA" id="ARBA00022833"/>
    </source>
</evidence>
<evidence type="ECO:0000313" key="8">
    <source>
        <dbReference type="EMBL" id="GAX20183.1"/>
    </source>
</evidence>
<dbReference type="GO" id="GO:0008270">
    <property type="term" value="F:zinc ion binding"/>
    <property type="evidence" value="ECO:0007669"/>
    <property type="project" value="UniProtKB-KW"/>
</dbReference>
<name>A0A1Z5K1M0_FISSO</name>
<feature type="compositionally biased region" description="Pro residues" evidence="6">
    <location>
        <begin position="284"/>
        <end position="301"/>
    </location>
</feature>
<keyword evidence="1" id="KW-0343">GTPase activation</keyword>
<comment type="caution">
    <text evidence="8">The sequence shown here is derived from an EMBL/GenBank/DDBJ whole genome shotgun (WGS) entry which is preliminary data.</text>
</comment>
<dbReference type="GO" id="GO:0048205">
    <property type="term" value="P:COPI coating of Golgi vesicle"/>
    <property type="evidence" value="ECO:0007669"/>
    <property type="project" value="TreeGrafter"/>
</dbReference>
<sequence length="322" mass="34222">MSQPPVSGNLREDGTVTAAGRGQVCIPTADKNAQFKKLKAISANQVCFDCPATRPTWASVTYGVFLCLDCSATHRSMGVHITFVRAVDLDEWTQGQIDAMRLGGNKNAREYFQKHGFTDFHGKVEKKYKSKAAQMYKVELSKLVAAHRGETDAEAEATEALQNLALADQPQAIATAIKPLEEAKPVATLASQNPNAKGRLETPPSSGNGPKLVLRKLSSGASTNSKNLLKKKPATSTKLRVNKLSVGGTAAAEFDNVEVPPPSPAPVVVAPAPTLVVPAAPVAVAPPQPLPESPTRQPPPTATMDESMAKLKQMNTGFFDGF</sequence>
<dbReference type="GO" id="GO:0000139">
    <property type="term" value="C:Golgi membrane"/>
    <property type="evidence" value="ECO:0007669"/>
    <property type="project" value="GOC"/>
</dbReference>
<evidence type="ECO:0000313" key="9">
    <source>
        <dbReference type="Proteomes" id="UP000198406"/>
    </source>
</evidence>
<accession>A0A1Z5K1M0</accession>
<dbReference type="PANTHER" id="PTHR45686:SF4">
    <property type="entry name" value="ADP-RIBOSYLATION FACTOR GTPASE ACTIVATING PROTEIN 3, ISOFORM H"/>
    <property type="match status" value="1"/>
</dbReference>
<keyword evidence="3 5" id="KW-0863">Zinc-finger</keyword>
<evidence type="ECO:0000256" key="2">
    <source>
        <dbReference type="ARBA" id="ARBA00022723"/>
    </source>
</evidence>
<dbReference type="InterPro" id="IPR037278">
    <property type="entry name" value="ARFGAP/RecO"/>
</dbReference>
<dbReference type="SMART" id="SM00105">
    <property type="entry name" value="ArfGap"/>
    <property type="match status" value="1"/>
</dbReference>
<dbReference type="InterPro" id="IPR001164">
    <property type="entry name" value="ArfGAP_dom"/>
</dbReference>
<dbReference type="Gene3D" id="1.10.220.150">
    <property type="entry name" value="Arf GTPase activating protein"/>
    <property type="match status" value="1"/>
</dbReference>
<evidence type="ECO:0000256" key="1">
    <source>
        <dbReference type="ARBA" id="ARBA00022468"/>
    </source>
</evidence>
<keyword evidence="4" id="KW-0862">Zinc</keyword>
<evidence type="ECO:0000256" key="6">
    <source>
        <dbReference type="SAM" id="MobiDB-lite"/>
    </source>
</evidence>
<evidence type="ECO:0000256" key="3">
    <source>
        <dbReference type="ARBA" id="ARBA00022771"/>
    </source>
</evidence>
<dbReference type="PROSITE" id="PS50115">
    <property type="entry name" value="ARFGAP"/>
    <property type="match status" value="1"/>
</dbReference>
<dbReference type="Proteomes" id="UP000198406">
    <property type="component" value="Unassembled WGS sequence"/>
</dbReference>
<dbReference type="PANTHER" id="PTHR45686">
    <property type="entry name" value="ADP-RIBOSYLATION FACTOR GTPASE ACTIVATING PROTEIN 3, ISOFORM H-RELATED"/>
    <property type="match status" value="1"/>
</dbReference>
<gene>
    <name evidence="8" type="ORF">FisN_12Hh028</name>
</gene>
<keyword evidence="2" id="KW-0479">Metal-binding</keyword>
<reference evidence="8 9" key="1">
    <citation type="journal article" date="2015" name="Plant Cell">
        <title>Oil accumulation by the oleaginous diatom Fistulifera solaris as revealed by the genome and transcriptome.</title>
        <authorList>
            <person name="Tanaka T."/>
            <person name="Maeda Y."/>
            <person name="Veluchamy A."/>
            <person name="Tanaka M."/>
            <person name="Abida H."/>
            <person name="Marechal E."/>
            <person name="Bowler C."/>
            <person name="Muto M."/>
            <person name="Sunaga Y."/>
            <person name="Tanaka M."/>
            <person name="Yoshino T."/>
            <person name="Taniguchi T."/>
            <person name="Fukuda Y."/>
            <person name="Nemoto M."/>
            <person name="Matsumoto M."/>
            <person name="Wong P.S."/>
            <person name="Aburatani S."/>
            <person name="Fujibuchi W."/>
        </authorList>
    </citation>
    <scope>NUCLEOTIDE SEQUENCE [LARGE SCALE GENOMIC DNA]</scope>
    <source>
        <strain evidence="8 9">JPCC DA0580</strain>
    </source>
</reference>
<dbReference type="GO" id="GO:0005096">
    <property type="term" value="F:GTPase activator activity"/>
    <property type="evidence" value="ECO:0007669"/>
    <property type="project" value="UniProtKB-KW"/>
</dbReference>
<organism evidence="8 9">
    <name type="scientific">Fistulifera solaris</name>
    <name type="common">Oleaginous diatom</name>
    <dbReference type="NCBI Taxonomy" id="1519565"/>
    <lineage>
        <taxon>Eukaryota</taxon>
        <taxon>Sar</taxon>
        <taxon>Stramenopiles</taxon>
        <taxon>Ochrophyta</taxon>
        <taxon>Bacillariophyta</taxon>
        <taxon>Bacillariophyceae</taxon>
        <taxon>Bacillariophycidae</taxon>
        <taxon>Naviculales</taxon>
        <taxon>Naviculaceae</taxon>
        <taxon>Fistulifera</taxon>
    </lineage>
</organism>
<feature type="domain" description="Arf-GAP" evidence="7">
    <location>
        <begin position="32"/>
        <end position="151"/>
    </location>
</feature>
<dbReference type="InterPro" id="IPR038508">
    <property type="entry name" value="ArfGAP_dom_sf"/>
</dbReference>
<keyword evidence="9" id="KW-1185">Reference proteome</keyword>
<dbReference type="AlphaFoldDB" id="A0A1Z5K1M0"/>
<evidence type="ECO:0000256" key="5">
    <source>
        <dbReference type="PROSITE-ProRule" id="PRU00288"/>
    </source>
</evidence>
<feature type="region of interest" description="Disordered" evidence="6">
    <location>
        <begin position="284"/>
        <end position="304"/>
    </location>
</feature>
<dbReference type="CDD" id="cd08831">
    <property type="entry name" value="ArfGap_ArfGap2_3_like"/>
    <property type="match status" value="1"/>
</dbReference>
<dbReference type="SUPFAM" id="SSF57863">
    <property type="entry name" value="ArfGap/RecO-like zinc finger"/>
    <property type="match status" value="1"/>
</dbReference>
<dbReference type="PRINTS" id="PR00405">
    <property type="entry name" value="REVINTRACTNG"/>
</dbReference>
<evidence type="ECO:0000259" key="7">
    <source>
        <dbReference type="PROSITE" id="PS50115"/>
    </source>
</evidence>
<dbReference type="OrthoDB" id="10266696at2759"/>
<dbReference type="EMBL" id="BDSP01000144">
    <property type="protein sequence ID" value="GAX20183.1"/>
    <property type="molecule type" value="Genomic_DNA"/>
</dbReference>
<proteinExistence type="predicted"/>